<gene>
    <name evidence="3" type="ORF">JXQ802_LOCUS9206</name>
    <name evidence="2" type="ORF">PYM288_LOCUS8643</name>
</gene>
<keyword evidence="1" id="KW-0472">Membrane</keyword>
<dbReference type="EMBL" id="CAJNOH010000117">
    <property type="protein sequence ID" value="CAF0883216.1"/>
    <property type="molecule type" value="Genomic_DNA"/>
</dbReference>
<organism evidence="3 4">
    <name type="scientific">Rotaria sordida</name>
    <dbReference type="NCBI Taxonomy" id="392033"/>
    <lineage>
        <taxon>Eukaryota</taxon>
        <taxon>Metazoa</taxon>
        <taxon>Spiralia</taxon>
        <taxon>Gnathifera</taxon>
        <taxon>Rotifera</taxon>
        <taxon>Eurotatoria</taxon>
        <taxon>Bdelloidea</taxon>
        <taxon>Philodinida</taxon>
        <taxon>Philodinidae</taxon>
        <taxon>Rotaria</taxon>
    </lineage>
</organism>
<evidence type="ECO:0000313" key="4">
    <source>
        <dbReference type="Proteomes" id="UP000663870"/>
    </source>
</evidence>
<proteinExistence type="predicted"/>
<evidence type="ECO:0000256" key="1">
    <source>
        <dbReference type="SAM" id="Phobius"/>
    </source>
</evidence>
<protein>
    <submittedName>
        <fullName evidence="3">Uncharacterized protein</fullName>
    </submittedName>
</protein>
<keyword evidence="1" id="KW-1133">Transmembrane helix</keyword>
<reference evidence="3" key="1">
    <citation type="submission" date="2021-02" db="EMBL/GenBank/DDBJ databases">
        <authorList>
            <person name="Nowell W R."/>
        </authorList>
    </citation>
    <scope>NUCLEOTIDE SEQUENCE</scope>
</reference>
<dbReference type="AlphaFoldDB" id="A0A813ZSW5"/>
<feature type="transmembrane region" description="Helical" evidence="1">
    <location>
        <begin position="6"/>
        <end position="22"/>
    </location>
</feature>
<dbReference type="EMBL" id="CAJNOL010000167">
    <property type="protein sequence ID" value="CAF0902156.1"/>
    <property type="molecule type" value="Genomic_DNA"/>
</dbReference>
<keyword evidence="1" id="KW-0812">Transmembrane</keyword>
<keyword evidence="4" id="KW-1185">Reference proteome</keyword>
<evidence type="ECO:0000313" key="2">
    <source>
        <dbReference type="EMBL" id="CAF0883216.1"/>
    </source>
</evidence>
<accession>A0A813ZSW5</accession>
<evidence type="ECO:0000313" key="3">
    <source>
        <dbReference type="EMBL" id="CAF0902156.1"/>
    </source>
</evidence>
<dbReference type="Proteomes" id="UP000663854">
    <property type="component" value="Unassembled WGS sequence"/>
</dbReference>
<dbReference type="Proteomes" id="UP000663870">
    <property type="component" value="Unassembled WGS sequence"/>
</dbReference>
<sequence>MVHSHHFIILSIIVNVLLIILSKCNSYPLFSDIPIAERPIKFHSQNSGDRYSNRMKQYYETMAQLKHWRRDIDQSNEDYDETLRDMFERYNYLDYKR</sequence>
<name>A0A813ZSW5_9BILA</name>
<comment type="caution">
    <text evidence="3">The sequence shown here is derived from an EMBL/GenBank/DDBJ whole genome shotgun (WGS) entry which is preliminary data.</text>
</comment>